<evidence type="ECO:0000256" key="3">
    <source>
        <dbReference type="ARBA" id="ARBA00022618"/>
    </source>
</evidence>
<dbReference type="Pfam" id="PF08478">
    <property type="entry name" value="POTRA_1"/>
    <property type="match status" value="1"/>
</dbReference>
<protein>
    <submittedName>
        <fullName evidence="9">FtsQ-type POTRA domain-containing protein</fullName>
    </submittedName>
</protein>
<sequence length="200" mass="22230">MGGVPMSRVLLLGLLVATLYVASLVVWPIERVEVSGTAHLERTQVLALSDLYPGDPWLWATSRRLAKLQREPWVLEARLERPRVGVVRIVVRERAPVATLVTPEGSVGLAADGTRLPGAEPTGPVIEGFGGDRTLEALEIARLLPEARRIRYDPAGFTVDWGARQLWVRSLENLRVWLPRANMLRGNDVAIYSWGVSIRR</sequence>
<comment type="subcellular location">
    <subcellularLocation>
        <location evidence="1">Membrane</location>
    </subcellularLocation>
</comment>
<keyword evidence="2" id="KW-1003">Cell membrane</keyword>
<evidence type="ECO:0000256" key="5">
    <source>
        <dbReference type="ARBA" id="ARBA00022989"/>
    </source>
</evidence>
<proteinExistence type="predicted"/>
<dbReference type="EMBL" id="DRPZ01000250">
    <property type="protein sequence ID" value="HGY10361.1"/>
    <property type="molecule type" value="Genomic_DNA"/>
</dbReference>
<accession>A0A7C4ZIZ9</accession>
<keyword evidence="4" id="KW-0812">Transmembrane</keyword>
<evidence type="ECO:0000259" key="8">
    <source>
        <dbReference type="PROSITE" id="PS51779"/>
    </source>
</evidence>
<evidence type="ECO:0000256" key="6">
    <source>
        <dbReference type="ARBA" id="ARBA00023136"/>
    </source>
</evidence>
<keyword evidence="6" id="KW-0472">Membrane</keyword>
<gene>
    <name evidence="9" type="ORF">ENK37_09995</name>
</gene>
<feature type="domain" description="POTRA" evidence="8">
    <location>
        <begin position="27"/>
        <end position="94"/>
    </location>
</feature>
<name>A0A7C4ZIZ9_9DEIN</name>
<dbReference type="PROSITE" id="PS51779">
    <property type="entry name" value="POTRA"/>
    <property type="match status" value="1"/>
</dbReference>
<dbReference type="InterPro" id="IPR013685">
    <property type="entry name" value="POTRA_FtsQ_type"/>
</dbReference>
<keyword evidence="5" id="KW-1133">Transmembrane helix</keyword>
<dbReference type="Proteomes" id="UP000885759">
    <property type="component" value="Unassembled WGS sequence"/>
</dbReference>
<evidence type="ECO:0000256" key="2">
    <source>
        <dbReference type="ARBA" id="ARBA00022475"/>
    </source>
</evidence>
<reference evidence="9" key="1">
    <citation type="journal article" date="2020" name="mSystems">
        <title>Genome- and Community-Level Interaction Insights into Carbon Utilization and Element Cycling Functions of Hydrothermarchaeota in Hydrothermal Sediment.</title>
        <authorList>
            <person name="Zhou Z."/>
            <person name="Liu Y."/>
            <person name="Xu W."/>
            <person name="Pan J."/>
            <person name="Luo Z.H."/>
            <person name="Li M."/>
        </authorList>
    </citation>
    <scope>NUCLEOTIDE SEQUENCE [LARGE SCALE GENOMIC DNA]</scope>
    <source>
        <strain evidence="9">HyVt-570</strain>
    </source>
</reference>
<keyword evidence="3" id="KW-0132">Cell division</keyword>
<dbReference type="GO" id="GO:0016020">
    <property type="term" value="C:membrane"/>
    <property type="evidence" value="ECO:0007669"/>
    <property type="project" value="UniProtKB-SubCell"/>
</dbReference>
<dbReference type="AlphaFoldDB" id="A0A7C4ZIZ9"/>
<dbReference type="GO" id="GO:0051301">
    <property type="term" value="P:cell division"/>
    <property type="evidence" value="ECO:0007669"/>
    <property type="project" value="UniProtKB-KW"/>
</dbReference>
<keyword evidence="7" id="KW-0131">Cell cycle</keyword>
<evidence type="ECO:0000256" key="1">
    <source>
        <dbReference type="ARBA" id="ARBA00004370"/>
    </source>
</evidence>
<organism evidence="9">
    <name type="scientific">Oceanithermus profundus</name>
    <dbReference type="NCBI Taxonomy" id="187137"/>
    <lineage>
        <taxon>Bacteria</taxon>
        <taxon>Thermotogati</taxon>
        <taxon>Deinococcota</taxon>
        <taxon>Deinococci</taxon>
        <taxon>Thermales</taxon>
        <taxon>Thermaceae</taxon>
        <taxon>Oceanithermus</taxon>
    </lineage>
</organism>
<comment type="caution">
    <text evidence="9">The sequence shown here is derived from an EMBL/GenBank/DDBJ whole genome shotgun (WGS) entry which is preliminary data.</text>
</comment>
<dbReference type="InterPro" id="IPR034746">
    <property type="entry name" value="POTRA"/>
</dbReference>
<evidence type="ECO:0000313" key="9">
    <source>
        <dbReference type="EMBL" id="HGY10361.1"/>
    </source>
</evidence>
<evidence type="ECO:0000256" key="4">
    <source>
        <dbReference type="ARBA" id="ARBA00022692"/>
    </source>
</evidence>
<evidence type="ECO:0000256" key="7">
    <source>
        <dbReference type="ARBA" id="ARBA00023306"/>
    </source>
</evidence>